<dbReference type="GO" id="GO:0031931">
    <property type="term" value="C:TORC1 complex"/>
    <property type="evidence" value="ECO:0007669"/>
    <property type="project" value="InterPro"/>
</dbReference>
<dbReference type="GO" id="GO:0030307">
    <property type="term" value="P:positive regulation of cell growth"/>
    <property type="evidence" value="ECO:0007669"/>
    <property type="project" value="TreeGrafter"/>
</dbReference>
<dbReference type="GO" id="GO:0010506">
    <property type="term" value="P:regulation of autophagy"/>
    <property type="evidence" value="ECO:0007669"/>
    <property type="project" value="TreeGrafter"/>
</dbReference>
<dbReference type="Gene3D" id="2.130.10.10">
    <property type="entry name" value="YVTN repeat-like/Quinoprotein amine dehydrogenase"/>
    <property type="match status" value="1"/>
</dbReference>
<sequence length="1309" mass="143969">MQTAAVKQHILSNAPRSSPREHAPQSYGSSSSSWSSIDGLSTALGPPKPPLAWASVRHQVIKSTVEEDVEDAEQITTGQCQHAVLMTCLHLAHEINMREVGQYAWIQPQGKDPQGSMLKVMKGESYTLLGYTKLVQGMDKKGQIAVRSAPDPSKQIIQHHLLRSRQLAGSDSYIMSFYSGHGIQEPPTEAGELWCYDKSFEECALDGSGPTEYIPMVLFEVLSWAGASTCYVWDCHHAGRLISSAHQEAAEIDRQLTAAALQNPEIASVHPPVYAKRQIHFAACGANERIPKIAGLPDDLFTICLITPLKIALMYHNLQTFPLSSMDSSKQRSRAYMDGLWESMSQDLKGRLWCELQAILHTIAWQSMDGATYQRVFGQSGQSISHLASGFLLSQRVLGAYNVKPESIPSIPNTTSHALWVTWDLILENFFEQLPEFFDQETDPEWEADIQMLSFMEDQLNSILTINQAPIGSHQAEASIGLAVGKLPIICQAALTRSLRAQACNALDSCLAKLGPKALVLAIQCGVLEVALDLLEMEDPVIADQVISVWASLIKHDGAVRQLAEPVEKATWLSDVKAIVFFLHHLEAGLDDGDNVKVVECAAILCTIINYITKRPAPKFLLRSLKLAMRMLDQPASLIQQWGALLSAELLHGLQIDREDAKETLEAMQSKLLGLVKDKTVETRAAMLYALRWWFRLRPQTDLLACKAQILLIDLLLPQAATDAAIQVRQEMYTLLQHILVGVGKWAAVALWLYQAQHAAMQVKEKGEALVEVVYTLKGAIKLTGGEKVDLVEVLMRLIKVVSVYSQDPEASVARMATECLGKCQQMSGFARCSKSNTALTRVWDVKAAEGLIEEGKCLAMGWDSARAEGIDMGVKGGNQDLFKMSRLSLRAYLASTQAPSQMEAFNKDKDMTWILRHRVLEDSLVLSEQHAGLPWKLSIKDIESPDPWCTLTCHSFNSTVLSCNDSHDLLLWDWFSSKKTGTIHLDLPSHAHITSGRFVNELHETNVVLAEINTGDIHVFAGPSEEPGKMKPISSFLALNVKEHSVDVTHESHRRLISTWWRHSGLLGVGGPASIINIWDCPAEQRVRQLSTGENSTLLTLITEPKSGNLLVAGLANGKVKLFDLRQSKQTAVLQYQGDAGDGAQASGMRGIKKIGIFLGESRHITSACTNGLINIHDIRHVSQPASTRLVHPTGIASASFQSHSGLMSTIGHINPAQDGKASANFGLYRSTLDSISLVTAEPISFDPQQEDVIKGKLTPYTVFHPLRPFLGLGYGRSCHLRGSGVGEGPDEDSGSYTFLQSQAKYMM</sequence>
<dbReference type="EMBL" id="JAKWFO010000011">
    <property type="protein sequence ID" value="KAI9633155.1"/>
    <property type="molecule type" value="Genomic_DNA"/>
</dbReference>
<feature type="domain" description="Raptor N-terminal CASPase-like" evidence="5">
    <location>
        <begin position="77"/>
        <end position="246"/>
    </location>
</feature>
<feature type="compositionally biased region" description="Polar residues" evidence="4">
    <location>
        <begin position="1"/>
        <end position="16"/>
    </location>
</feature>
<accession>A0AA38H3M2</accession>
<gene>
    <name evidence="6" type="ORF">MKK02DRAFT_18417</name>
</gene>
<evidence type="ECO:0000256" key="3">
    <source>
        <dbReference type="SAM" id="Coils"/>
    </source>
</evidence>
<feature type="region of interest" description="Disordered" evidence="4">
    <location>
        <begin position="1"/>
        <end position="41"/>
    </location>
</feature>
<keyword evidence="2" id="KW-0677">Repeat</keyword>
<evidence type="ECO:0000256" key="4">
    <source>
        <dbReference type="SAM" id="MobiDB-lite"/>
    </source>
</evidence>
<dbReference type="GO" id="GO:0071230">
    <property type="term" value="P:cellular response to amino acid stimulus"/>
    <property type="evidence" value="ECO:0007669"/>
    <property type="project" value="TreeGrafter"/>
</dbReference>
<dbReference type="RefSeq" id="XP_052942932.1">
    <property type="nucleotide sequence ID" value="XM_053085944.1"/>
</dbReference>
<dbReference type="GeneID" id="77725145"/>
<evidence type="ECO:0000259" key="5">
    <source>
        <dbReference type="SMART" id="SM01302"/>
    </source>
</evidence>
<dbReference type="InterPro" id="IPR004083">
    <property type="entry name" value="Raptor"/>
</dbReference>
<keyword evidence="7" id="KW-1185">Reference proteome</keyword>
<dbReference type="GO" id="GO:0031929">
    <property type="term" value="P:TOR signaling"/>
    <property type="evidence" value="ECO:0007669"/>
    <property type="project" value="InterPro"/>
</dbReference>
<keyword evidence="1" id="KW-0853">WD repeat</keyword>
<evidence type="ECO:0000256" key="2">
    <source>
        <dbReference type="ARBA" id="ARBA00022737"/>
    </source>
</evidence>
<dbReference type="SUPFAM" id="SSF50978">
    <property type="entry name" value="WD40 repeat-like"/>
    <property type="match status" value="1"/>
</dbReference>
<dbReference type="InterPro" id="IPR036322">
    <property type="entry name" value="WD40_repeat_dom_sf"/>
</dbReference>
<evidence type="ECO:0000256" key="1">
    <source>
        <dbReference type="ARBA" id="ARBA00022574"/>
    </source>
</evidence>
<dbReference type="Pfam" id="PF14538">
    <property type="entry name" value="Raptor_N"/>
    <property type="match status" value="1"/>
</dbReference>
<reference evidence="6" key="1">
    <citation type="journal article" date="2022" name="G3 (Bethesda)">
        <title>High quality genome of the basidiomycete yeast Dioszegia hungarica PDD-24b-2 isolated from cloud water.</title>
        <authorList>
            <person name="Jarrige D."/>
            <person name="Haridas S."/>
            <person name="Bleykasten-Grosshans C."/>
            <person name="Joly M."/>
            <person name="Nadalig T."/>
            <person name="Sancelme M."/>
            <person name="Vuilleumier S."/>
            <person name="Grigoriev I.V."/>
            <person name="Amato P."/>
            <person name="Bringel F."/>
        </authorList>
    </citation>
    <scope>NUCLEOTIDE SEQUENCE</scope>
    <source>
        <strain evidence="6">PDD-24b-2</strain>
    </source>
</reference>
<feature type="coiled-coil region" evidence="3">
    <location>
        <begin position="651"/>
        <end position="678"/>
    </location>
</feature>
<dbReference type="PRINTS" id="PR01547">
    <property type="entry name" value="YEAST176DUF"/>
</dbReference>
<comment type="caution">
    <text evidence="6">The sequence shown here is derived from an EMBL/GenBank/DDBJ whole genome shotgun (WGS) entry which is preliminary data.</text>
</comment>
<dbReference type="InterPro" id="IPR016024">
    <property type="entry name" value="ARM-type_fold"/>
</dbReference>
<dbReference type="GO" id="GO:0030674">
    <property type="term" value="F:protein-macromolecule adaptor activity"/>
    <property type="evidence" value="ECO:0007669"/>
    <property type="project" value="TreeGrafter"/>
</dbReference>
<dbReference type="SMART" id="SM01302">
    <property type="entry name" value="Raptor_N"/>
    <property type="match status" value="1"/>
</dbReference>
<dbReference type="InterPro" id="IPR015943">
    <property type="entry name" value="WD40/YVTN_repeat-like_dom_sf"/>
</dbReference>
<feature type="compositionally biased region" description="Low complexity" evidence="4">
    <location>
        <begin position="26"/>
        <end position="36"/>
    </location>
</feature>
<dbReference type="InterPro" id="IPR029347">
    <property type="entry name" value="Raptor_N"/>
</dbReference>
<dbReference type="GO" id="GO:0005737">
    <property type="term" value="C:cytoplasm"/>
    <property type="evidence" value="ECO:0007669"/>
    <property type="project" value="TreeGrafter"/>
</dbReference>
<evidence type="ECO:0000313" key="6">
    <source>
        <dbReference type="EMBL" id="KAI9633155.1"/>
    </source>
</evidence>
<dbReference type="GO" id="GO:0009267">
    <property type="term" value="P:cellular response to starvation"/>
    <property type="evidence" value="ECO:0007669"/>
    <property type="project" value="TreeGrafter"/>
</dbReference>
<dbReference type="PANTHER" id="PTHR12848:SF16">
    <property type="entry name" value="REGULATORY-ASSOCIATED PROTEIN OF MTOR"/>
    <property type="match status" value="1"/>
</dbReference>
<dbReference type="Proteomes" id="UP001164286">
    <property type="component" value="Unassembled WGS sequence"/>
</dbReference>
<evidence type="ECO:0000313" key="7">
    <source>
        <dbReference type="Proteomes" id="UP001164286"/>
    </source>
</evidence>
<dbReference type="PANTHER" id="PTHR12848">
    <property type="entry name" value="REGULATORY-ASSOCIATED PROTEIN OF MTOR"/>
    <property type="match status" value="1"/>
</dbReference>
<dbReference type="SUPFAM" id="SSF48371">
    <property type="entry name" value="ARM repeat"/>
    <property type="match status" value="1"/>
</dbReference>
<protein>
    <recommendedName>
        <fullName evidence="5">Raptor N-terminal CASPase-like domain-containing protein</fullName>
    </recommendedName>
</protein>
<name>A0AA38H3M2_9TREE</name>
<keyword evidence="3" id="KW-0175">Coiled coil</keyword>
<proteinExistence type="predicted"/>
<organism evidence="6 7">
    <name type="scientific">Dioszegia hungarica</name>
    <dbReference type="NCBI Taxonomy" id="4972"/>
    <lineage>
        <taxon>Eukaryota</taxon>
        <taxon>Fungi</taxon>
        <taxon>Dikarya</taxon>
        <taxon>Basidiomycota</taxon>
        <taxon>Agaricomycotina</taxon>
        <taxon>Tremellomycetes</taxon>
        <taxon>Tremellales</taxon>
        <taxon>Bulleribasidiaceae</taxon>
        <taxon>Dioszegia</taxon>
    </lineage>
</organism>